<dbReference type="AlphaFoldDB" id="A0A9E7GIP5"/>
<accession>A0A9E7GIP5</accession>
<evidence type="ECO:0000313" key="3">
    <source>
        <dbReference type="Proteomes" id="UP001055439"/>
    </source>
</evidence>
<gene>
    <name evidence="2" type="ORF">MUK42_22813</name>
</gene>
<organism evidence="2 3">
    <name type="scientific">Musa troglodytarum</name>
    <name type="common">fe'i banana</name>
    <dbReference type="NCBI Taxonomy" id="320322"/>
    <lineage>
        <taxon>Eukaryota</taxon>
        <taxon>Viridiplantae</taxon>
        <taxon>Streptophyta</taxon>
        <taxon>Embryophyta</taxon>
        <taxon>Tracheophyta</taxon>
        <taxon>Spermatophyta</taxon>
        <taxon>Magnoliopsida</taxon>
        <taxon>Liliopsida</taxon>
        <taxon>Zingiberales</taxon>
        <taxon>Musaceae</taxon>
        <taxon>Musa</taxon>
    </lineage>
</organism>
<name>A0A9E7GIP5_9LILI</name>
<sequence>MHRATPLSRRAHVTSTGAAVQRSHPIREVRSEIKMNQTGRASHSTLPAHCQQLSPITATTTQPPPHPPTCPYPPQYRRPTTKHKP</sequence>
<feature type="region of interest" description="Disordered" evidence="1">
    <location>
        <begin position="1"/>
        <end position="25"/>
    </location>
</feature>
<dbReference type="EMBL" id="CP097508">
    <property type="protein sequence ID" value="URE13172.1"/>
    <property type="molecule type" value="Genomic_DNA"/>
</dbReference>
<evidence type="ECO:0000256" key="1">
    <source>
        <dbReference type="SAM" id="MobiDB-lite"/>
    </source>
</evidence>
<feature type="compositionally biased region" description="Pro residues" evidence="1">
    <location>
        <begin position="62"/>
        <end position="76"/>
    </location>
</feature>
<evidence type="ECO:0000313" key="2">
    <source>
        <dbReference type="EMBL" id="URE13172.1"/>
    </source>
</evidence>
<proteinExistence type="predicted"/>
<protein>
    <submittedName>
        <fullName evidence="2">Uncharacterized protein</fullName>
    </submittedName>
</protein>
<feature type="region of interest" description="Disordered" evidence="1">
    <location>
        <begin position="37"/>
        <end position="85"/>
    </location>
</feature>
<dbReference type="Proteomes" id="UP001055439">
    <property type="component" value="Chromosome 6"/>
</dbReference>
<reference evidence="2" key="1">
    <citation type="submission" date="2022-05" db="EMBL/GenBank/DDBJ databases">
        <title>The Musa troglodytarum L. genome provides insights into the mechanism of non-climacteric behaviour and enrichment of carotenoids.</title>
        <authorList>
            <person name="Wang J."/>
        </authorList>
    </citation>
    <scope>NUCLEOTIDE SEQUENCE</scope>
    <source>
        <tissue evidence="2">Leaf</tissue>
    </source>
</reference>
<keyword evidence="3" id="KW-1185">Reference proteome</keyword>